<protein>
    <submittedName>
        <fullName evidence="4">Ribonuclease 3 (RNase III))</fullName>
        <ecNumber evidence="4">3.1.26.3</ecNumber>
    </submittedName>
</protein>
<feature type="domain" description="RNase III" evidence="3">
    <location>
        <begin position="40"/>
        <end position="168"/>
    </location>
</feature>
<dbReference type="GO" id="GO:0005737">
    <property type="term" value="C:cytoplasm"/>
    <property type="evidence" value="ECO:0007669"/>
    <property type="project" value="TreeGrafter"/>
</dbReference>
<feature type="region of interest" description="Disordered" evidence="2">
    <location>
        <begin position="490"/>
        <end position="531"/>
    </location>
</feature>
<dbReference type="CDD" id="cd00593">
    <property type="entry name" value="RIBOc"/>
    <property type="match status" value="2"/>
</dbReference>
<dbReference type="InterPro" id="IPR000999">
    <property type="entry name" value="RNase_III_dom"/>
</dbReference>
<dbReference type="PANTHER" id="PTHR14950:SF37">
    <property type="entry name" value="ENDORIBONUCLEASE DICER"/>
    <property type="match status" value="1"/>
</dbReference>
<dbReference type="EMBL" id="LR724523">
    <property type="protein sequence ID" value="VWO95114.1"/>
    <property type="molecule type" value="Genomic_DNA"/>
</dbReference>
<dbReference type="PANTHER" id="PTHR14950">
    <property type="entry name" value="DICER-RELATED"/>
    <property type="match status" value="1"/>
</dbReference>
<dbReference type="SMART" id="SM00535">
    <property type="entry name" value="RIBOc"/>
    <property type="match status" value="2"/>
</dbReference>
<dbReference type="Pfam" id="PF00636">
    <property type="entry name" value="Ribonuclease_3"/>
    <property type="match status" value="2"/>
</dbReference>
<dbReference type="Gene3D" id="1.10.1520.10">
    <property type="entry name" value="Ribonuclease III domain"/>
    <property type="match status" value="2"/>
</dbReference>
<dbReference type="GO" id="GO:0004525">
    <property type="term" value="F:ribonuclease III activity"/>
    <property type="evidence" value="ECO:0007669"/>
    <property type="project" value="UniProtKB-EC"/>
</dbReference>
<accession>A0A5K1JT66</accession>
<feature type="compositionally biased region" description="Acidic residues" evidence="2">
    <location>
        <begin position="490"/>
        <end position="517"/>
    </location>
</feature>
<proteinExistence type="predicted"/>
<dbReference type="SUPFAM" id="SSF69065">
    <property type="entry name" value="RNase III domain-like"/>
    <property type="match status" value="2"/>
</dbReference>
<sequence>MPELAYKTFFVLPQLCRRLTDVWRAREVRSALKLPAIVDDLLIQAITLPSANTGFNNQRLETFGDAVLKLCTVVHLYNKFPHRHEGQLDSLKRMSIANRTLLARALENSLERHLTPETQSMRTWRYVAASEDELFAVRPRRTALRQYPRRSLQDCMEAILGASFATGGVEMALRAGTALGLSFGGAAPWYVRYSGTLTEAPAAPLFAGLQEALGYTFKHGHLLLEAMTHPSFRSTDCSSYQRLEFLGDAFIDMVVTEYLYKKFPTATSGQLSWARSRAVCSPAFASVAVKRLGLHKLLLINNVELSTAISMHVPVLEEISDEDIVLHGWKHDPPKALSDVLESVFGALFVDCDYNYDKAAVITEMVLEDLLAVLRPDLPKDPVSELMVWVAQAGCRYDTVSVLVHGTTVAGPVAAPNFSMAKGLAAERARTVLSDPASPHYLSRMCICPRKGAAAKPLPPALPLDVPDKKELNDETDEGFAMLAQILVDEIEDPAPSSEEDNDPGEQTDEDWDEELEVERMMDVDPYPIAT</sequence>
<dbReference type="GO" id="GO:0030422">
    <property type="term" value="P:siRNA processing"/>
    <property type="evidence" value="ECO:0007669"/>
    <property type="project" value="TreeGrafter"/>
</dbReference>
<evidence type="ECO:0000256" key="2">
    <source>
        <dbReference type="SAM" id="MobiDB-lite"/>
    </source>
</evidence>
<feature type="domain" description="RNase III" evidence="3">
    <location>
        <begin position="206"/>
        <end position="353"/>
    </location>
</feature>
<evidence type="ECO:0000256" key="1">
    <source>
        <dbReference type="ARBA" id="ARBA00022801"/>
    </source>
</evidence>
<gene>
    <name evidence="4" type="primary">Q56056</name>
</gene>
<organism evidence="4">
    <name type="scientific">Ganoderma boninense</name>
    <dbReference type="NCBI Taxonomy" id="34458"/>
    <lineage>
        <taxon>Eukaryota</taxon>
        <taxon>Fungi</taxon>
        <taxon>Dikarya</taxon>
        <taxon>Basidiomycota</taxon>
        <taxon>Agaricomycotina</taxon>
        <taxon>Agaricomycetes</taxon>
        <taxon>Polyporales</taxon>
        <taxon>Polyporaceae</taxon>
        <taxon>Ganoderma</taxon>
    </lineage>
</organism>
<name>A0A5K1JT66_9APHY</name>
<dbReference type="EC" id="3.1.26.3" evidence="4"/>
<reference evidence="4" key="1">
    <citation type="submission" date="2019-10" db="EMBL/GenBank/DDBJ databases">
        <authorList>
            <person name="Nor Muhammad N."/>
        </authorList>
    </citation>
    <scope>NUCLEOTIDE SEQUENCE</scope>
</reference>
<evidence type="ECO:0000259" key="3">
    <source>
        <dbReference type="PROSITE" id="PS50142"/>
    </source>
</evidence>
<dbReference type="InterPro" id="IPR036389">
    <property type="entry name" value="RNase_III_sf"/>
</dbReference>
<keyword evidence="1 4" id="KW-0378">Hydrolase</keyword>
<dbReference type="GO" id="GO:0005634">
    <property type="term" value="C:nucleus"/>
    <property type="evidence" value="ECO:0007669"/>
    <property type="project" value="TreeGrafter"/>
</dbReference>
<dbReference type="GO" id="GO:0003723">
    <property type="term" value="F:RNA binding"/>
    <property type="evidence" value="ECO:0007669"/>
    <property type="project" value="TreeGrafter"/>
</dbReference>
<dbReference type="AlphaFoldDB" id="A0A5K1JT66"/>
<dbReference type="PROSITE" id="PS00517">
    <property type="entry name" value="RNASE_3_1"/>
    <property type="match status" value="1"/>
</dbReference>
<evidence type="ECO:0000313" key="4">
    <source>
        <dbReference type="EMBL" id="VWO95114.1"/>
    </source>
</evidence>
<dbReference type="PROSITE" id="PS50142">
    <property type="entry name" value="RNASE_3_2"/>
    <property type="match status" value="2"/>
</dbReference>